<name>I0H2V1_ACTM4</name>
<dbReference type="KEGG" id="ams:AMIS_21180"/>
<dbReference type="RefSeq" id="WP_014442233.1">
    <property type="nucleotide sequence ID" value="NC_017093.1"/>
</dbReference>
<dbReference type="AlphaFoldDB" id="I0H2V1"/>
<evidence type="ECO:0000313" key="1">
    <source>
        <dbReference type="EMBL" id="BAL87338.1"/>
    </source>
</evidence>
<proteinExistence type="predicted"/>
<sequence>MTAITLDTLTDDDHAEIQRRLAAYAECGWQPVDSVREFAPGVRIRHVGQQYPQAYRYGTGVIVTVLQNRREDIELVVAYDEPRIPGCPRVTVLGDYHVDLGPFAAVA</sequence>
<dbReference type="Proteomes" id="UP000007882">
    <property type="component" value="Chromosome"/>
</dbReference>
<dbReference type="PATRIC" id="fig|512565.3.peg.2116"/>
<accession>I0H2V1</accession>
<dbReference type="STRING" id="512565.AMIS_21180"/>
<dbReference type="EMBL" id="AP012319">
    <property type="protein sequence ID" value="BAL87338.1"/>
    <property type="molecule type" value="Genomic_DNA"/>
</dbReference>
<dbReference type="HOGENOM" id="CLU_2204427_0_0_11"/>
<keyword evidence="2" id="KW-1185">Reference proteome</keyword>
<organism evidence="1 2">
    <name type="scientific">Actinoplanes missouriensis (strain ATCC 14538 / DSM 43046 / CBS 188.64 / JCM 3121 / NBRC 102363 / NCIMB 12654 / NRRL B-3342 / UNCC 431)</name>
    <dbReference type="NCBI Taxonomy" id="512565"/>
    <lineage>
        <taxon>Bacteria</taxon>
        <taxon>Bacillati</taxon>
        <taxon>Actinomycetota</taxon>
        <taxon>Actinomycetes</taxon>
        <taxon>Micromonosporales</taxon>
        <taxon>Micromonosporaceae</taxon>
        <taxon>Actinoplanes</taxon>
    </lineage>
</organism>
<reference evidence="1 2" key="1">
    <citation type="submission" date="2012-02" db="EMBL/GenBank/DDBJ databases">
        <title>Complete genome sequence of Actinoplanes missouriensis 431 (= NBRC 102363).</title>
        <authorList>
            <person name="Ohnishi Y."/>
            <person name="Ishikawa J."/>
            <person name="Sekine M."/>
            <person name="Hosoyama A."/>
            <person name="Harada T."/>
            <person name="Narita H."/>
            <person name="Hata T."/>
            <person name="Konno Y."/>
            <person name="Tutikane K."/>
            <person name="Fujita N."/>
            <person name="Horinouchi S."/>
            <person name="Hayakawa M."/>
        </authorList>
    </citation>
    <scope>NUCLEOTIDE SEQUENCE [LARGE SCALE GENOMIC DNA]</scope>
    <source>
        <strain evidence="2">ATCC 14538 / DSM 43046 / CBS 188.64 / JCM 3121 / NBRC 102363 / NCIMB 12654 / NRRL B-3342 / UNCC 431</strain>
    </source>
</reference>
<dbReference type="OrthoDB" id="5149509at2"/>
<gene>
    <name evidence="1" type="ordered locus">AMIS_21180</name>
</gene>
<protein>
    <submittedName>
        <fullName evidence="1">Uncharacterized protein</fullName>
    </submittedName>
</protein>
<evidence type="ECO:0000313" key="2">
    <source>
        <dbReference type="Proteomes" id="UP000007882"/>
    </source>
</evidence>